<dbReference type="GO" id="GO:0020037">
    <property type="term" value="F:heme binding"/>
    <property type="evidence" value="ECO:0007669"/>
    <property type="project" value="InterPro"/>
</dbReference>
<evidence type="ECO:0000256" key="2">
    <source>
        <dbReference type="ARBA" id="ARBA00022617"/>
    </source>
</evidence>
<proteinExistence type="predicted"/>
<dbReference type="EMBL" id="JACIDY010000003">
    <property type="protein sequence ID" value="MBB3940024.1"/>
    <property type="molecule type" value="Genomic_DNA"/>
</dbReference>
<dbReference type="SUPFAM" id="SSF46626">
    <property type="entry name" value="Cytochrome c"/>
    <property type="match status" value="3"/>
</dbReference>
<dbReference type="PANTHER" id="PTHR33751">
    <property type="entry name" value="CBB3-TYPE CYTOCHROME C OXIDASE SUBUNIT FIXP"/>
    <property type="match status" value="1"/>
</dbReference>
<dbReference type="InterPro" id="IPR036909">
    <property type="entry name" value="Cyt_c-like_dom_sf"/>
</dbReference>
<keyword evidence="4" id="KW-0249">Electron transport</keyword>
<feature type="domain" description="Cytochrome c" evidence="7">
    <location>
        <begin position="62"/>
        <end position="154"/>
    </location>
</feature>
<keyword evidence="3 6" id="KW-0479">Metal-binding</keyword>
<dbReference type="Pfam" id="PF00034">
    <property type="entry name" value="Cytochrom_C"/>
    <property type="match status" value="1"/>
</dbReference>
<comment type="caution">
    <text evidence="8">The sequence shown here is derived from an EMBL/GenBank/DDBJ whole genome shotgun (WGS) entry which is preliminary data.</text>
</comment>
<evidence type="ECO:0000313" key="9">
    <source>
        <dbReference type="Proteomes" id="UP000561459"/>
    </source>
</evidence>
<dbReference type="GO" id="GO:0009055">
    <property type="term" value="F:electron transfer activity"/>
    <property type="evidence" value="ECO:0007669"/>
    <property type="project" value="InterPro"/>
</dbReference>
<dbReference type="InterPro" id="IPR009056">
    <property type="entry name" value="Cyt_c-like_dom"/>
</dbReference>
<keyword evidence="2 6" id="KW-0349">Heme</keyword>
<dbReference type="Proteomes" id="UP000561459">
    <property type="component" value="Unassembled WGS sequence"/>
</dbReference>
<evidence type="ECO:0000313" key="8">
    <source>
        <dbReference type="EMBL" id="MBB3940024.1"/>
    </source>
</evidence>
<dbReference type="Gene3D" id="1.10.760.10">
    <property type="entry name" value="Cytochrome c-like domain"/>
    <property type="match status" value="3"/>
</dbReference>
<gene>
    <name evidence="8" type="ORF">GGR39_001674</name>
</gene>
<protein>
    <submittedName>
        <fullName evidence="8">Cytochrome c553</fullName>
    </submittedName>
</protein>
<accession>A0A7W6BY00</accession>
<organism evidence="8 9">
    <name type="scientific">Novosphingobium fluoreni</name>
    <dbReference type="NCBI Taxonomy" id="1391222"/>
    <lineage>
        <taxon>Bacteria</taxon>
        <taxon>Pseudomonadati</taxon>
        <taxon>Pseudomonadota</taxon>
        <taxon>Alphaproteobacteria</taxon>
        <taxon>Sphingomonadales</taxon>
        <taxon>Sphingomonadaceae</taxon>
        <taxon>Novosphingobium</taxon>
    </lineage>
</organism>
<evidence type="ECO:0000256" key="3">
    <source>
        <dbReference type="ARBA" id="ARBA00022723"/>
    </source>
</evidence>
<evidence type="ECO:0000256" key="5">
    <source>
        <dbReference type="ARBA" id="ARBA00023004"/>
    </source>
</evidence>
<sequence>MLITWKRAILGLLAAAFLGLAVAWSGLINVSASSGHWAISDWFLHWVMRNSVETRSALGSPRDASDPSGLVSAAGHFAASCASCHGAPGVKPSPVFQAATPPAPNLMETAPEWSDRQLFWILDHGVKFTGMPAWPARERHDEVRRMVAFVRLLPTMTPRRYEELTGGVARLAGSNTFESCAGCHGSDGRGRGAPDIPYLGGQKAEVLMAALRDYQSGTRQSAVMGHAAARLSADDMRDLSTRFAAMPGLKATAAANDAQARQIVEMGLPAKQLPACASCHVPGKPYPVIAGQKASYIAARLRQMRGDDKEIDARQTQATMPVIARRIPRDMIDRVARYLAGEAVGPTRD</sequence>
<dbReference type="GO" id="GO:0046872">
    <property type="term" value="F:metal ion binding"/>
    <property type="evidence" value="ECO:0007669"/>
    <property type="project" value="UniProtKB-KW"/>
</dbReference>
<name>A0A7W6BY00_9SPHN</name>
<keyword evidence="1" id="KW-0813">Transport</keyword>
<dbReference type="Pfam" id="PF13442">
    <property type="entry name" value="Cytochrome_CBB3"/>
    <property type="match status" value="1"/>
</dbReference>
<keyword evidence="5 6" id="KW-0408">Iron</keyword>
<evidence type="ECO:0000256" key="6">
    <source>
        <dbReference type="PROSITE-ProRule" id="PRU00433"/>
    </source>
</evidence>
<dbReference type="RefSeq" id="WP_183616694.1">
    <property type="nucleotide sequence ID" value="NZ_JACIDY010000003.1"/>
</dbReference>
<dbReference type="InterPro" id="IPR050597">
    <property type="entry name" value="Cytochrome_c_Oxidase_Subunit"/>
</dbReference>
<feature type="domain" description="Cytochrome c" evidence="7">
    <location>
        <begin position="255"/>
        <end position="343"/>
    </location>
</feature>
<dbReference type="AlphaFoldDB" id="A0A7W6BY00"/>
<dbReference type="PANTHER" id="PTHR33751:SF9">
    <property type="entry name" value="CYTOCHROME C4"/>
    <property type="match status" value="1"/>
</dbReference>
<feature type="domain" description="Cytochrome c" evidence="7">
    <location>
        <begin position="168"/>
        <end position="247"/>
    </location>
</feature>
<dbReference type="PROSITE" id="PS51007">
    <property type="entry name" value="CYTC"/>
    <property type="match status" value="3"/>
</dbReference>
<evidence type="ECO:0000259" key="7">
    <source>
        <dbReference type="PROSITE" id="PS51007"/>
    </source>
</evidence>
<reference evidence="8 9" key="1">
    <citation type="submission" date="2020-08" db="EMBL/GenBank/DDBJ databases">
        <title>Genomic Encyclopedia of Type Strains, Phase IV (KMG-IV): sequencing the most valuable type-strain genomes for metagenomic binning, comparative biology and taxonomic classification.</title>
        <authorList>
            <person name="Goeker M."/>
        </authorList>
    </citation>
    <scope>NUCLEOTIDE SEQUENCE [LARGE SCALE GENOMIC DNA]</scope>
    <source>
        <strain evidence="8 9">DSM 27568</strain>
    </source>
</reference>
<evidence type="ECO:0000256" key="1">
    <source>
        <dbReference type="ARBA" id="ARBA00022448"/>
    </source>
</evidence>
<evidence type="ECO:0000256" key="4">
    <source>
        <dbReference type="ARBA" id="ARBA00022982"/>
    </source>
</evidence>
<keyword evidence="9" id="KW-1185">Reference proteome</keyword>